<sequence length="186" mass="19755">MIDRSKLIDVWHLITLFMRKITIGVMGPGEGATSLDVEHGYQLGQLIAESGWVLLTGGRNRGVMESANQGAKAANGLTLGILPNGDNQGMSEAVDIAIFTNLGQARNAINVLSSDVIIACGMGAGTASEIALAIKQNKCVILLNQNLESQSFFKSLAPEQVFIVNSPESAIQMVKDCLAKLIDKIT</sequence>
<protein>
    <submittedName>
        <fullName evidence="1">Putative P450 cytochrome</fullName>
    </submittedName>
</protein>
<gene>
    <name evidence="1" type="ORF">PL9214650581</name>
</gene>
<dbReference type="Proteomes" id="UP000184315">
    <property type="component" value="Unassembled WGS sequence"/>
</dbReference>
<dbReference type="AlphaFoldDB" id="A0A1J1LSG4"/>
<evidence type="ECO:0000313" key="2">
    <source>
        <dbReference type="Proteomes" id="UP000184315"/>
    </source>
</evidence>
<organism evidence="1 2">
    <name type="scientific">Planktothrix tepida PCC 9214</name>
    <dbReference type="NCBI Taxonomy" id="671072"/>
    <lineage>
        <taxon>Bacteria</taxon>
        <taxon>Bacillati</taxon>
        <taxon>Cyanobacteriota</taxon>
        <taxon>Cyanophyceae</taxon>
        <taxon>Oscillatoriophycideae</taxon>
        <taxon>Oscillatoriales</taxon>
        <taxon>Microcoleaceae</taxon>
        <taxon>Planktothrix</taxon>
    </lineage>
</organism>
<accession>A0A1J1LSG4</accession>
<dbReference type="PANTHER" id="PTHR43393">
    <property type="entry name" value="CYTOKININ RIBOSIDE 5'-MONOPHOSPHATE PHOSPHORIBOHYDROLASE"/>
    <property type="match status" value="1"/>
</dbReference>
<reference evidence="2" key="1">
    <citation type="submission" date="2015-10" db="EMBL/GenBank/DDBJ databases">
        <authorList>
            <person name="Regsiter A."/>
            <person name="william w."/>
        </authorList>
    </citation>
    <scope>NUCLEOTIDE SEQUENCE [LARGE SCALE GENOMIC DNA]</scope>
</reference>
<dbReference type="SUPFAM" id="SSF102405">
    <property type="entry name" value="MCP/YpsA-like"/>
    <property type="match status" value="1"/>
</dbReference>
<name>A0A1J1LSG4_9CYAN</name>
<dbReference type="GO" id="GO:0005829">
    <property type="term" value="C:cytosol"/>
    <property type="evidence" value="ECO:0007669"/>
    <property type="project" value="TreeGrafter"/>
</dbReference>
<dbReference type="STRING" id="671072.PL9214650581"/>
<proteinExistence type="predicted"/>
<dbReference type="Pfam" id="PF18306">
    <property type="entry name" value="LDcluster4"/>
    <property type="match status" value="1"/>
</dbReference>
<dbReference type="EMBL" id="CZDF01000172">
    <property type="protein sequence ID" value="CUR35142.1"/>
    <property type="molecule type" value="Genomic_DNA"/>
</dbReference>
<keyword evidence="2" id="KW-1185">Reference proteome</keyword>
<dbReference type="PANTHER" id="PTHR43393:SF3">
    <property type="entry name" value="LYSINE DECARBOXYLASE-LIKE PROTEIN"/>
    <property type="match status" value="1"/>
</dbReference>
<dbReference type="Gene3D" id="3.40.50.450">
    <property type="match status" value="1"/>
</dbReference>
<evidence type="ECO:0000313" key="1">
    <source>
        <dbReference type="EMBL" id="CUR35142.1"/>
    </source>
</evidence>
<dbReference type="InterPro" id="IPR052341">
    <property type="entry name" value="LOG_family_nucleotidases"/>
</dbReference>
<dbReference type="InterPro" id="IPR041164">
    <property type="entry name" value="LDcluster4"/>
</dbReference>